<reference evidence="4" key="1">
    <citation type="submission" date="2021-02" db="EMBL/GenBank/DDBJ databases">
        <authorList>
            <person name="Nowell W R."/>
        </authorList>
    </citation>
    <scope>NUCLEOTIDE SEQUENCE</scope>
</reference>
<keyword evidence="5" id="KW-1185">Reference proteome</keyword>
<dbReference type="Proteomes" id="UP000663852">
    <property type="component" value="Unassembled WGS sequence"/>
</dbReference>
<evidence type="ECO:0008006" key="6">
    <source>
        <dbReference type="Google" id="ProtNLM"/>
    </source>
</evidence>
<evidence type="ECO:0000313" key="3">
    <source>
        <dbReference type="EMBL" id="CAF0969671.1"/>
    </source>
</evidence>
<dbReference type="Proteomes" id="UP000663828">
    <property type="component" value="Unassembled WGS sequence"/>
</dbReference>
<keyword evidence="2" id="KW-0732">Signal</keyword>
<evidence type="ECO:0000256" key="1">
    <source>
        <dbReference type="SAM" id="MobiDB-lite"/>
    </source>
</evidence>
<proteinExistence type="predicted"/>
<gene>
    <name evidence="3" type="ORF">EDS130_LOCUS13303</name>
    <name evidence="4" type="ORF">XAT740_LOCUS37068</name>
</gene>
<dbReference type="EMBL" id="CAJNOR010003859">
    <property type="protein sequence ID" value="CAF1454421.1"/>
    <property type="molecule type" value="Genomic_DNA"/>
</dbReference>
<organism evidence="4 5">
    <name type="scientific">Adineta ricciae</name>
    <name type="common">Rotifer</name>
    <dbReference type="NCBI Taxonomy" id="249248"/>
    <lineage>
        <taxon>Eukaryota</taxon>
        <taxon>Metazoa</taxon>
        <taxon>Spiralia</taxon>
        <taxon>Gnathifera</taxon>
        <taxon>Rotifera</taxon>
        <taxon>Eurotatoria</taxon>
        <taxon>Bdelloidea</taxon>
        <taxon>Adinetida</taxon>
        <taxon>Adinetidae</taxon>
        <taxon>Adineta</taxon>
    </lineage>
</organism>
<feature type="region of interest" description="Disordered" evidence="1">
    <location>
        <begin position="526"/>
        <end position="553"/>
    </location>
</feature>
<dbReference type="EMBL" id="CAJNOJ010000052">
    <property type="protein sequence ID" value="CAF0969671.1"/>
    <property type="molecule type" value="Genomic_DNA"/>
</dbReference>
<feature type="signal peptide" evidence="2">
    <location>
        <begin position="1"/>
        <end position="22"/>
    </location>
</feature>
<evidence type="ECO:0000313" key="4">
    <source>
        <dbReference type="EMBL" id="CAF1454421.1"/>
    </source>
</evidence>
<dbReference type="OrthoDB" id="10005521at2759"/>
<accession>A0A815PWI7</accession>
<protein>
    <recommendedName>
        <fullName evidence="6">Sodefrin repeats C</fullName>
    </recommendedName>
</protein>
<comment type="caution">
    <text evidence="4">The sequence shown here is derived from an EMBL/GenBank/DDBJ whole genome shotgun (WGS) entry which is preliminary data.</text>
</comment>
<feature type="chain" id="PRO_5036412120" description="Sodefrin repeats C" evidence="2">
    <location>
        <begin position="23"/>
        <end position="576"/>
    </location>
</feature>
<sequence length="576" mass="64824">MWYSSLIVFSLLILAIVYHANGLQCYKCSCTAASNGTGCQNDDDLQCVVEYVENNYCIINRTSSHNITFGHRTDADLVFLENLHYLRAKEQISYVESSSTWQAPVVIEFTYGCDWSLCNSPRILGYLPKGLTFSVDSNVLTATLIPAANESLTNCLNCTRCVNSTGAVACATPTCSGTCFIDDLLDNPTVNNASCLFAFQSVCLPEKRTVAVEITGTYYIDNDDFQLTEIDMWCRSTDCNDPTHIQTIQKEVTYLTQFNDQIYFRPGTTTAKPTDGLRACYKCHCEHEIGNDTCKVLECTIEYKNNSYCEIVRDFKSSEGMELIMLGHVDRAYVPYKHFIHAEEEQILYTNLTWHPPSIKLISYICDWDLCNDGRLVEKLMTSFRFDAEPSEIAAYLQSSETLTSCMQCEVCTNSTLDSYMCPNSTCSSTGRCLIVQYIDHTDYQNCEYAFYGECENFATESSIIITATYNIDDDILNFEEVDVYCSKNGCNRPETVYSLIELIDENIQLDSLFFFRPVSNTTTPPIITEPTPSITTTRTTTTSTMSTTSTPSSVPTMTMSSFMIMCAFVLCFFSD</sequence>
<evidence type="ECO:0000313" key="5">
    <source>
        <dbReference type="Proteomes" id="UP000663828"/>
    </source>
</evidence>
<name>A0A815PWI7_ADIRI</name>
<dbReference type="AlphaFoldDB" id="A0A815PWI7"/>
<evidence type="ECO:0000256" key="2">
    <source>
        <dbReference type="SAM" id="SignalP"/>
    </source>
</evidence>